<dbReference type="Pfam" id="PF13246">
    <property type="entry name" value="Cation_ATPase"/>
    <property type="match status" value="1"/>
</dbReference>
<evidence type="ECO:0000256" key="3">
    <source>
        <dbReference type="ARBA" id="ARBA00008746"/>
    </source>
</evidence>
<dbReference type="Gene3D" id="3.40.50.1000">
    <property type="entry name" value="HAD superfamily/HAD-like"/>
    <property type="match status" value="1"/>
</dbReference>
<feature type="transmembrane region" description="Helical" evidence="18">
    <location>
        <begin position="694"/>
        <end position="711"/>
    </location>
</feature>
<name>A0A9D1V9G9_9FIRM</name>
<dbReference type="Gene3D" id="1.20.1110.10">
    <property type="entry name" value="Calcium-transporting ATPase, transmembrane domain"/>
    <property type="match status" value="1"/>
</dbReference>
<keyword evidence="13" id="KW-1278">Translocase</keyword>
<evidence type="ECO:0000256" key="10">
    <source>
        <dbReference type="ARBA" id="ARBA00022741"/>
    </source>
</evidence>
<dbReference type="Pfam" id="PF00122">
    <property type="entry name" value="E1-E2_ATPase"/>
    <property type="match status" value="1"/>
</dbReference>
<dbReference type="EC" id="7.2.2.14" evidence="4"/>
<comment type="subcellular location">
    <subcellularLocation>
        <location evidence="2">Cell inner membrane</location>
        <topology evidence="2">Multi-pass membrane protein</topology>
    </subcellularLocation>
</comment>
<evidence type="ECO:0000256" key="9">
    <source>
        <dbReference type="ARBA" id="ARBA00022692"/>
    </source>
</evidence>
<comment type="caution">
    <text evidence="20">The sequence shown here is derived from an EMBL/GenBank/DDBJ whole genome shotgun (WGS) entry which is preliminary data.</text>
</comment>
<evidence type="ECO:0000256" key="8">
    <source>
        <dbReference type="ARBA" id="ARBA00022553"/>
    </source>
</evidence>
<evidence type="ECO:0000313" key="20">
    <source>
        <dbReference type="EMBL" id="HIX08219.1"/>
    </source>
</evidence>
<keyword evidence="11" id="KW-0067">ATP-binding</keyword>
<dbReference type="InterPro" id="IPR006415">
    <property type="entry name" value="P-type_ATPase_IIIB"/>
</dbReference>
<dbReference type="SUPFAM" id="SSF81665">
    <property type="entry name" value="Calcium ATPase, transmembrane domain M"/>
    <property type="match status" value="1"/>
</dbReference>
<dbReference type="GO" id="GO:0005524">
    <property type="term" value="F:ATP binding"/>
    <property type="evidence" value="ECO:0007669"/>
    <property type="project" value="UniProtKB-KW"/>
</dbReference>
<proteinExistence type="inferred from homology"/>
<evidence type="ECO:0000256" key="14">
    <source>
        <dbReference type="ARBA" id="ARBA00022989"/>
    </source>
</evidence>
<keyword evidence="6" id="KW-1003">Cell membrane</keyword>
<dbReference type="SUPFAM" id="SSF81653">
    <property type="entry name" value="Calcium ATPase, transduction domain A"/>
    <property type="match status" value="1"/>
</dbReference>
<dbReference type="NCBIfam" id="TIGR01494">
    <property type="entry name" value="ATPase_P-type"/>
    <property type="match status" value="2"/>
</dbReference>
<dbReference type="PRINTS" id="PR01836">
    <property type="entry name" value="MGATPASE"/>
</dbReference>
<reference evidence="20" key="1">
    <citation type="journal article" date="2021" name="PeerJ">
        <title>Extensive microbial diversity within the chicken gut microbiome revealed by metagenomics and culture.</title>
        <authorList>
            <person name="Gilroy R."/>
            <person name="Ravi A."/>
            <person name="Getino M."/>
            <person name="Pursley I."/>
            <person name="Horton D.L."/>
            <person name="Alikhan N.F."/>
            <person name="Baker D."/>
            <person name="Gharbi K."/>
            <person name="Hall N."/>
            <person name="Watson M."/>
            <person name="Adriaenssens E.M."/>
            <person name="Foster-Nyarko E."/>
            <person name="Jarju S."/>
            <person name="Secka A."/>
            <person name="Antonio M."/>
            <person name="Oren A."/>
            <person name="Chaudhuri R.R."/>
            <person name="La Ragione R."/>
            <person name="Hildebrand F."/>
            <person name="Pallen M.J."/>
        </authorList>
    </citation>
    <scope>NUCLEOTIDE SEQUENCE</scope>
    <source>
        <strain evidence="20">811</strain>
    </source>
</reference>
<feature type="transmembrane region" description="Helical" evidence="18">
    <location>
        <begin position="273"/>
        <end position="292"/>
    </location>
</feature>
<keyword evidence="9 18" id="KW-0812">Transmembrane</keyword>
<evidence type="ECO:0000256" key="11">
    <source>
        <dbReference type="ARBA" id="ARBA00022840"/>
    </source>
</evidence>
<feature type="transmembrane region" description="Helical" evidence="18">
    <location>
        <begin position="756"/>
        <end position="779"/>
    </location>
</feature>
<dbReference type="AlphaFoldDB" id="A0A9D1V9G9"/>
<dbReference type="SFLD" id="SFLDG00002">
    <property type="entry name" value="C1.7:_P-type_atpase_like"/>
    <property type="match status" value="1"/>
</dbReference>
<dbReference type="EMBL" id="DXFX01000089">
    <property type="protein sequence ID" value="HIX08219.1"/>
    <property type="molecule type" value="Genomic_DNA"/>
</dbReference>
<protein>
    <recommendedName>
        <fullName evidence="5">Magnesium-transporting ATPase, P-type 1</fullName>
        <ecNumber evidence="4">7.2.2.14</ecNumber>
    </recommendedName>
    <alternativeName>
        <fullName evidence="16">Mg(2+) transport ATPase, P-type 1</fullName>
    </alternativeName>
</protein>
<feature type="transmembrane region" description="Helical" evidence="18">
    <location>
        <begin position="304"/>
        <end position="328"/>
    </location>
</feature>
<keyword evidence="10" id="KW-0547">Nucleotide-binding</keyword>
<evidence type="ECO:0000256" key="16">
    <source>
        <dbReference type="ARBA" id="ARBA00029806"/>
    </source>
</evidence>
<dbReference type="CDD" id="cd02077">
    <property type="entry name" value="P-type_ATPase_Mg"/>
    <property type="match status" value="1"/>
</dbReference>
<dbReference type="Pfam" id="PF00689">
    <property type="entry name" value="Cation_ATPase_C"/>
    <property type="match status" value="1"/>
</dbReference>
<dbReference type="PROSITE" id="PS00154">
    <property type="entry name" value="ATPASE_E1_E2"/>
    <property type="match status" value="1"/>
</dbReference>
<dbReference type="Gene3D" id="3.40.1110.10">
    <property type="entry name" value="Calcium-transporting ATPase, cytoplasmic domain N"/>
    <property type="match status" value="1"/>
</dbReference>
<dbReference type="SMART" id="SM00831">
    <property type="entry name" value="Cation_ATPase_N"/>
    <property type="match status" value="1"/>
</dbReference>
<dbReference type="NCBIfam" id="TIGR01524">
    <property type="entry name" value="ATPase-IIIB_Mg"/>
    <property type="match status" value="1"/>
</dbReference>
<dbReference type="GO" id="GO:0016887">
    <property type="term" value="F:ATP hydrolysis activity"/>
    <property type="evidence" value="ECO:0007669"/>
    <property type="project" value="InterPro"/>
</dbReference>
<dbReference type="SFLD" id="SFLDS00003">
    <property type="entry name" value="Haloacid_Dehalogenase"/>
    <property type="match status" value="1"/>
</dbReference>
<keyword evidence="7" id="KW-0997">Cell inner membrane</keyword>
<evidence type="ECO:0000259" key="19">
    <source>
        <dbReference type="SMART" id="SM00831"/>
    </source>
</evidence>
<evidence type="ECO:0000256" key="6">
    <source>
        <dbReference type="ARBA" id="ARBA00022475"/>
    </source>
</evidence>
<dbReference type="SFLD" id="SFLDF00027">
    <property type="entry name" value="p-type_atpase"/>
    <property type="match status" value="1"/>
</dbReference>
<evidence type="ECO:0000256" key="1">
    <source>
        <dbReference type="ARBA" id="ARBA00003954"/>
    </source>
</evidence>
<dbReference type="InterPro" id="IPR044492">
    <property type="entry name" value="P_typ_ATPase_HD_dom"/>
</dbReference>
<comment type="catalytic activity">
    <reaction evidence="17">
        <text>Mg(2+)(out) + ATP + H2O = Mg(2+)(in) + ADP + phosphate + H(+)</text>
        <dbReference type="Rhea" id="RHEA:10260"/>
        <dbReference type="ChEBI" id="CHEBI:15377"/>
        <dbReference type="ChEBI" id="CHEBI:15378"/>
        <dbReference type="ChEBI" id="CHEBI:18420"/>
        <dbReference type="ChEBI" id="CHEBI:30616"/>
        <dbReference type="ChEBI" id="CHEBI:43474"/>
        <dbReference type="ChEBI" id="CHEBI:456216"/>
        <dbReference type="EC" id="7.2.2.14"/>
    </reaction>
</comment>
<dbReference type="SUPFAM" id="SSF56784">
    <property type="entry name" value="HAD-like"/>
    <property type="match status" value="1"/>
</dbReference>
<dbReference type="InterPro" id="IPR023214">
    <property type="entry name" value="HAD_sf"/>
</dbReference>
<evidence type="ECO:0000256" key="15">
    <source>
        <dbReference type="ARBA" id="ARBA00023136"/>
    </source>
</evidence>
<evidence type="ECO:0000256" key="4">
    <source>
        <dbReference type="ARBA" id="ARBA00012786"/>
    </source>
</evidence>
<dbReference type="Proteomes" id="UP000824204">
    <property type="component" value="Unassembled WGS sequence"/>
</dbReference>
<dbReference type="InterPro" id="IPR004014">
    <property type="entry name" value="ATPase_P-typ_cation-transptr_N"/>
</dbReference>
<feature type="domain" description="Cation-transporting P-type ATPase N-terminal" evidence="19">
    <location>
        <begin position="29"/>
        <end position="102"/>
    </location>
</feature>
<reference evidence="20" key="2">
    <citation type="submission" date="2021-04" db="EMBL/GenBank/DDBJ databases">
        <authorList>
            <person name="Gilroy R."/>
        </authorList>
    </citation>
    <scope>NUCLEOTIDE SEQUENCE</scope>
    <source>
        <strain evidence="20">811</strain>
    </source>
</reference>
<evidence type="ECO:0000313" key="21">
    <source>
        <dbReference type="Proteomes" id="UP000824204"/>
    </source>
</evidence>
<dbReference type="InterPro" id="IPR008250">
    <property type="entry name" value="ATPase_P-typ_transduc_dom_A_sf"/>
</dbReference>
<feature type="transmembrane region" description="Helical" evidence="18">
    <location>
        <begin position="866"/>
        <end position="888"/>
    </location>
</feature>
<gene>
    <name evidence="20" type="primary">mgtA</name>
    <name evidence="20" type="ORF">H9741_07100</name>
</gene>
<evidence type="ECO:0000256" key="2">
    <source>
        <dbReference type="ARBA" id="ARBA00004429"/>
    </source>
</evidence>
<evidence type="ECO:0000256" key="18">
    <source>
        <dbReference type="SAM" id="Phobius"/>
    </source>
</evidence>
<dbReference type="InterPro" id="IPR001757">
    <property type="entry name" value="P_typ_ATPase"/>
</dbReference>
<comment type="function">
    <text evidence="1">Mediates magnesium influx to the cytosol.</text>
</comment>
<dbReference type="InterPro" id="IPR023298">
    <property type="entry name" value="ATPase_P-typ_TM_dom_sf"/>
</dbReference>
<evidence type="ECO:0000256" key="12">
    <source>
        <dbReference type="ARBA" id="ARBA00022842"/>
    </source>
</evidence>
<keyword evidence="8" id="KW-0597">Phosphoprotein</keyword>
<evidence type="ECO:0000256" key="17">
    <source>
        <dbReference type="ARBA" id="ARBA00047295"/>
    </source>
</evidence>
<dbReference type="NCBIfam" id="NF011702">
    <property type="entry name" value="PRK15122.1"/>
    <property type="match status" value="1"/>
</dbReference>
<evidence type="ECO:0000256" key="13">
    <source>
        <dbReference type="ARBA" id="ARBA00022967"/>
    </source>
</evidence>
<feature type="transmembrane region" description="Helical" evidence="18">
    <location>
        <begin position="834"/>
        <end position="854"/>
    </location>
</feature>
<comment type="similarity">
    <text evidence="3">Belongs to the cation transport ATPase (P-type) (TC 3.A.3) family. Type IIIB subfamily.</text>
</comment>
<dbReference type="Pfam" id="PF00690">
    <property type="entry name" value="Cation_ATPase_N"/>
    <property type="match status" value="1"/>
</dbReference>
<dbReference type="InterPro" id="IPR059000">
    <property type="entry name" value="ATPase_P-type_domA"/>
</dbReference>
<dbReference type="InterPro" id="IPR006068">
    <property type="entry name" value="ATPase_P-typ_cation-transptr_C"/>
</dbReference>
<keyword evidence="14 18" id="KW-1133">Transmembrane helix</keyword>
<dbReference type="GO" id="GO:0005886">
    <property type="term" value="C:plasma membrane"/>
    <property type="evidence" value="ECO:0007669"/>
    <property type="project" value="UniProtKB-SubCell"/>
</dbReference>
<dbReference type="InterPro" id="IPR023299">
    <property type="entry name" value="ATPase_P-typ_cyto_dom_N"/>
</dbReference>
<accession>A0A9D1V9G9</accession>
<dbReference type="PANTHER" id="PTHR42861">
    <property type="entry name" value="CALCIUM-TRANSPORTING ATPASE"/>
    <property type="match status" value="1"/>
</dbReference>
<evidence type="ECO:0000256" key="5">
    <source>
        <dbReference type="ARBA" id="ARBA00013555"/>
    </source>
</evidence>
<feature type="transmembrane region" description="Helical" evidence="18">
    <location>
        <begin position="112"/>
        <end position="131"/>
    </location>
</feature>
<dbReference type="Gene3D" id="2.70.150.10">
    <property type="entry name" value="Calcium-transporting ATPase, cytoplasmic transduction domain A"/>
    <property type="match status" value="1"/>
</dbReference>
<evidence type="ECO:0000256" key="7">
    <source>
        <dbReference type="ARBA" id="ARBA00022519"/>
    </source>
</evidence>
<dbReference type="GO" id="GO:0015444">
    <property type="term" value="F:P-type magnesium transporter activity"/>
    <property type="evidence" value="ECO:0007669"/>
    <property type="project" value="UniProtKB-EC"/>
</dbReference>
<dbReference type="InterPro" id="IPR036412">
    <property type="entry name" value="HAD-like_sf"/>
</dbReference>
<feature type="transmembrane region" description="Helical" evidence="18">
    <location>
        <begin position="78"/>
        <end position="100"/>
    </location>
</feature>
<keyword evidence="15 18" id="KW-0472">Membrane</keyword>
<keyword evidence="12" id="KW-0460">Magnesium</keyword>
<dbReference type="InterPro" id="IPR018303">
    <property type="entry name" value="ATPase_P-typ_P_site"/>
</dbReference>
<sequence>MKNKEIRKELLRIAEKEVFLQTAKQRMIFAAGHTGQEVCEAFSAEGQGFSEEKANTMREQYGANVLPSAKKRGFFRRLASAFVNPFSVILFVLSCISFLTDVVFAQDGEKNYVTVSVILVMIIVSGLLRFVQETQSGNAAARLSSMISTTACVLRQEGGKAEIPVEEIVVGDRVFLSAGDMIPADLRILSARDLFVAQSALTGESAPVEKSSKEEKEPSVSASCLAFMGTNVISGSGEGIVFATGADTVFGQTAKSLSASSVRKSGFDKGINAVSRILIGFMLVMVPVVLLVNGFTKHDWLSAALFAISVAVGLTPEMLPMIVTTCLAKGSVAMSGKKVIVKDLNAIQNLGAMDVLCTDKTGTLTQDKVVLEMHLNADGKEDPRVLRHAFLNSYYQTGLKNLLDVAIIERTKQLIAAQEINADVLSEYIKADELPFDFERRRMSVAVHSGGGKVQLITKGAVEEMLSVCSYVETQGEICRLDETLRQYIKNRAETLNLAGMRVLCVAQKSVILPVSVQNESEMVLIGFLAFLDPPKKSAAIAIERLKRGGVAVKVLTGDNEKVAASVCKKVGLGTGRIVTGAQIEEMDDLSLRAAVEEISVFAKLSPVQKERVVRALRENGHTVGFLGDGINDAPAMRAADVGISVDTAVDIAKESASVILLEKDLTVLADGVREGRKTYANMMKYIKITSSSNFGNMFSVLAASALLPFLPMTSVQLILLNLVYDLTCIALPWDNADEELLKKPAEWDSSSVKKFMFWFGPISSLFDLITFAVLFFVVCPAICGAPFSDLYGSGTAVFVAAFQTGWFIESMLTQSLVVHTLRSRKLPLIGSRASLPVIISSLAGIALLSAVPYTPVGNLLGLYPLPGSFFLILLLIAAGYFVLATLVKSLYIKRYKKFL</sequence>
<organism evidence="20 21">
    <name type="scientific">Candidatus Borkfalkia faecipullorum</name>
    <dbReference type="NCBI Taxonomy" id="2838510"/>
    <lineage>
        <taxon>Bacteria</taxon>
        <taxon>Bacillati</taxon>
        <taxon>Bacillota</taxon>
        <taxon>Clostridia</taxon>
        <taxon>Christensenellales</taxon>
        <taxon>Christensenellaceae</taxon>
        <taxon>Candidatus Borkfalkia</taxon>
    </lineage>
</organism>